<dbReference type="Pfam" id="PF00072">
    <property type="entry name" value="Response_reg"/>
    <property type="match status" value="1"/>
</dbReference>
<dbReference type="InterPro" id="IPR001789">
    <property type="entry name" value="Sig_transdc_resp-reg_receiver"/>
</dbReference>
<dbReference type="AlphaFoldDB" id="A0A4P6V4P4"/>
<dbReference type="KEGG" id="rpod:E0E05_13665"/>
<keyword evidence="2" id="KW-0902">Two-component regulatory system</keyword>
<dbReference type="PROSITE" id="PS51755">
    <property type="entry name" value="OMPR_PHOB"/>
    <property type="match status" value="1"/>
</dbReference>
<gene>
    <name evidence="11" type="ORF">E0E05_13665</name>
</gene>
<organism evidence="11 12">
    <name type="scientific">Roseitalea porphyridii</name>
    <dbReference type="NCBI Taxonomy" id="1852022"/>
    <lineage>
        <taxon>Bacteria</taxon>
        <taxon>Pseudomonadati</taxon>
        <taxon>Pseudomonadota</taxon>
        <taxon>Alphaproteobacteria</taxon>
        <taxon>Hyphomicrobiales</taxon>
        <taxon>Ahrensiaceae</taxon>
        <taxon>Roseitalea</taxon>
    </lineage>
</organism>
<dbReference type="InterPro" id="IPR016032">
    <property type="entry name" value="Sig_transdc_resp-reg_C-effctor"/>
</dbReference>
<dbReference type="InterPro" id="IPR011006">
    <property type="entry name" value="CheY-like_superfamily"/>
</dbReference>
<dbReference type="InterPro" id="IPR039420">
    <property type="entry name" value="WalR-like"/>
</dbReference>
<dbReference type="SUPFAM" id="SSF52172">
    <property type="entry name" value="CheY-like"/>
    <property type="match status" value="1"/>
</dbReference>
<dbReference type="Gene3D" id="3.40.50.2300">
    <property type="match status" value="1"/>
</dbReference>
<dbReference type="EMBL" id="CP036532">
    <property type="protein sequence ID" value="QBK31560.1"/>
    <property type="molecule type" value="Genomic_DNA"/>
</dbReference>
<dbReference type="CDD" id="cd17574">
    <property type="entry name" value="REC_OmpR"/>
    <property type="match status" value="1"/>
</dbReference>
<dbReference type="SUPFAM" id="SSF46894">
    <property type="entry name" value="C-terminal effector domain of the bipartite response regulators"/>
    <property type="match status" value="1"/>
</dbReference>
<dbReference type="SMART" id="SM00448">
    <property type="entry name" value="REC"/>
    <property type="match status" value="1"/>
</dbReference>
<keyword evidence="12" id="KW-1185">Reference proteome</keyword>
<keyword evidence="1 6" id="KW-0597">Phosphoprotein</keyword>
<evidence type="ECO:0000256" key="1">
    <source>
        <dbReference type="ARBA" id="ARBA00022553"/>
    </source>
</evidence>
<dbReference type="GO" id="GO:0005829">
    <property type="term" value="C:cytosol"/>
    <property type="evidence" value="ECO:0007669"/>
    <property type="project" value="TreeGrafter"/>
</dbReference>
<evidence type="ECO:0000313" key="11">
    <source>
        <dbReference type="EMBL" id="QBK31560.1"/>
    </source>
</evidence>
<keyword evidence="3" id="KW-0805">Transcription regulation</keyword>
<evidence type="ECO:0000259" key="10">
    <source>
        <dbReference type="PROSITE" id="PS51755"/>
    </source>
</evidence>
<feature type="domain" description="OmpR/PhoB-type" evidence="10">
    <location>
        <begin position="148"/>
        <end position="243"/>
    </location>
</feature>
<evidence type="ECO:0000256" key="6">
    <source>
        <dbReference type="PROSITE-ProRule" id="PRU00169"/>
    </source>
</evidence>
<evidence type="ECO:0000256" key="3">
    <source>
        <dbReference type="ARBA" id="ARBA00023015"/>
    </source>
</evidence>
<name>A0A4P6V4P4_9HYPH</name>
<dbReference type="PANTHER" id="PTHR48111">
    <property type="entry name" value="REGULATOR OF RPOS"/>
    <property type="match status" value="1"/>
</dbReference>
<dbReference type="GO" id="GO:0006355">
    <property type="term" value="P:regulation of DNA-templated transcription"/>
    <property type="evidence" value="ECO:0007669"/>
    <property type="project" value="InterPro"/>
</dbReference>
<evidence type="ECO:0000256" key="7">
    <source>
        <dbReference type="PROSITE-ProRule" id="PRU01091"/>
    </source>
</evidence>
<feature type="DNA-binding region" description="OmpR/PhoB-type" evidence="7">
    <location>
        <begin position="148"/>
        <end position="243"/>
    </location>
</feature>
<dbReference type="GeneID" id="90768350"/>
<feature type="compositionally biased region" description="Polar residues" evidence="8">
    <location>
        <begin position="1"/>
        <end position="10"/>
    </location>
</feature>
<dbReference type="GO" id="GO:0032993">
    <property type="term" value="C:protein-DNA complex"/>
    <property type="evidence" value="ECO:0007669"/>
    <property type="project" value="TreeGrafter"/>
</dbReference>
<dbReference type="SMART" id="SM00862">
    <property type="entry name" value="Trans_reg_C"/>
    <property type="match status" value="1"/>
</dbReference>
<dbReference type="InterPro" id="IPR036388">
    <property type="entry name" value="WH-like_DNA-bd_sf"/>
</dbReference>
<dbReference type="InterPro" id="IPR001867">
    <property type="entry name" value="OmpR/PhoB-type_DNA-bd"/>
</dbReference>
<dbReference type="CDD" id="cd00383">
    <property type="entry name" value="trans_reg_C"/>
    <property type="match status" value="1"/>
</dbReference>
<reference evidence="11 12" key="1">
    <citation type="journal article" date="2017" name="Int. J. Syst. Evol. Microbiol.">
        <title>Roseitalea porphyridii gen. nov., sp. nov., isolated from a red alga, and reclassification of Hoeflea suaedae Chung et al. 2013 as Pseudohoeflea suaedae gen. nov., comb. nov.</title>
        <authorList>
            <person name="Hyeon J.W."/>
            <person name="Jeong S.E."/>
            <person name="Baek K."/>
            <person name="Jeon C.O."/>
        </authorList>
    </citation>
    <scope>NUCLEOTIDE SEQUENCE [LARGE SCALE GENOMIC DNA]</scope>
    <source>
        <strain evidence="11 12">MA7-20</strain>
    </source>
</reference>
<evidence type="ECO:0000259" key="9">
    <source>
        <dbReference type="PROSITE" id="PS50110"/>
    </source>
</evidence>
<evidence type="ECO:0000313" key="12">
    <source>
        <dbReference type="Proteomes" id="UP000293719"/>
    </source>
</evidence>
<keyword evidence="4 7" id="KW-0238">DNA-binding</keyword>
<dbReference type="Proteomes" id="UP000293719">
    <property type="component" value="Chromosome"/>
</dbReference>
<dbReference type="GO" id="GO:0000976">
    <property type="term" value="F:transcription cis-regulatory region binding"/>
    <property type="evidence" value="ECO:0007669"/>
    <property type="project" value="TreeGrafter"/>
</dbReference>
<feature type="modified residue" description="4-aspartylphosphate" evidence="6">
    <location>
        <position position="72"/>
    </location>
</feature>
<proteinExistence type="predicted"/>
<dbReference type="Gene3D" id="6.10.250.690">
    <property type="match status" value="1"/>
</dbReference>
<dbReference type="PROSITE" id="PS50110">
    <property type="entry name" value="RESPONSE_REGULATORY"/>
    <property type="match status" value="1"/>
</dbReference>
<dbReference type="OrthoDB" id="9784252at2"/>
<evidence type="ECO:0000256" key="8">
    <source>
        <dbReference type="SAM" id="MobiDB-lite"/>
    </source>
</evidence>
<dbReference type="Gene3D" id="1.10.10.10">
    <property type="entry name" value="Winged helix-like DNA-binding domain superfamily/Winged helix DNA-binding domain"/>
    <property type="match status" value="1"/>
</dbReference>
<protein>
    <submittedName>
        <fullName evidence="11">Response regulator</fullName>
    </submittedName>
</protein>
<dbReference type="PANTHER" id="PTHR48111:SF4">
    <property type="entry name" value="DNA-BINDING DUAL TRANSCRIPTIONAL REGULATOR OMPR"/>
    <property type="match status" value="1"/>
</dbReference>
<evidence type="ECO:0000256" key="2">
    <source>
        <dbReference type="ARBA" id="ARBA00023012"/>
    </source>
</evidence>
<dbReference type="FunFam" id="3.40.50.2300:FF:000001">
    <property type="entry name" value="DNA-binding response regulator PhoB"/>
    <property type="match status" value="1"/>
</dbReference>
<evidence type="ECO:0000256" key="5">
    <source>
        <dbReference type="ARBA" id="ARBA00023163"/>
    </source>
</evidence>
<feature type="region of interest" description="Disordered" evidence="8">
    <location>
        <begin position="1"/>
        <end position="21"/>
    </location>
</feature>
<sequence length="244" mass="27435">MTEPQTSTAQPARATAPDDQAPHILIVDDDRRIRELLTLYLSQHGYRVTATGSAADARRKMEGLAFDLLVLDVMMPGESGVTLARALRAADSDVPILMLTARSETEQRIEGLDAGADDYLGKPFDPRELLLRIGNIVRRRGPDETGLVEQIVFGPFIFVIGKRELKKNGEVVRLTDRERDILVRFARHPGETIARHELVDDDAEIGERTIDVQINRLRRKLETDPANPRYLQTVRGMGYRLSIE</sequence>
<accession>A0A4P6V4P4</accession>
<dbReference type="GO" id="GO:0000156">
    <property type="term" value="F:phosphorelay response regulator activity"/>
    <property type="evidence" value="ECO:0007669"/>
    <property type="project" value="TreeGrafter"/>
</dbReference>
<dbReference type="Pfam" id="PF00486">
    <property type="entry name" value="Trans_reg_C"/>
    <property type="match status" value="1"/>
</dbReference>
<dbReference type="RefSeq" id="WP_131617220.1">
    <property type="nucleotide sequence ID" value="NZ_CP036532.1"/>
</dbReference>
<keyword evidence="5" id="KW-0804">Transcription</keyword>
<feature type="domain" description="Response regulatory" evidence="9">
    <location>
        <begin position="23"/>
        <end position="137"/>
    </location>
</feature>
<evidence type="ECO:0000256" key="4">
    <source>
        <dbReference type="ARBA" id="ARBA00023125"/>
    </source>
</evidence>